<dbReference type="InterPro" id="IPR050086">
    <property type="entry name" value="MetN_ABC_transporter-like"/>
</dbReference>
<dbReference type="PANTHER" id="PTHR43166">
    <property type="entry name" value="AMINO ACID IMPORT ATP-BINDING PROTEIN"/>
    <property type="match status" value="1"/>
</dbReference>
<comment type="subunit">
    <text evidence="10">Homodimer. Forms a membrane-associated complex with FtsX.</text>
</comment>
<dbReference type="SUPFAM" id="SSF52540">
    <property type="entry name" value="P-loop containing nucleoside triphosphate hydrolases"/>
    <property type="match status" value="1"/>
</dbReference>
<evidence type="ECO:0000256" key="5">
    <source>
        <dbReference type="ARBA" id="ARBA00022840"/>
    </source>
</evidence>
<evidence type="ECO:0000256" key="2">
    <source>
        <dbReference type="ARBA" id="ARBA00022448"/>
    </source>
</evidence>
<dbReference type="EMBL" id="CAJZ01000142">
    <property type="protein sequence ID" value="CCI83743.1"/>
    <property type="molecule type" value="Genomic_DNA"/>
</dbReference>
<dbReference type="EMBL" id="AHAE01000057">
    <property type="protein sequence ID" value="EJZ81816.1"/>
    <property type="molecule type" value="Genomic_DNA"/>
</dbReference>
<feature type="domain" description="ABC transporter" evidence="11">
    <location>
        <begin position="13"/>
        <end position="248"/>
    </location>
</feature>
<dbReference type="EC" id="3.6.3.-" evidence="12"/>
<gene>
    <name evidence="12" type="primary">metN2</name>
    <name evidence="12" type="ORF">BN46_1015</name>
    <name evidence="13" type="ORF">HMPREF9719_01237</name>
</gene>
<evidence type="ECO:0000256" key="9">
    <source>
        <dbReference type="ARBA" id="ARBA00054718"/>
    </source>
</evidence>
<evidence type="ECO:0000256" key="4">
    <source>
        <dbReference type="ARBA" id="ARBA00022741"/>
    </source>
</evidence>
<comment type="caution">
    <text evidence="12">The sequence shown here is derived from an EMBL/GenBank/DDBJ whole genome shotgun (WGS) entry which is preliminary data.</text>
</comment>
<evidence type="ECO:0000313" key="12">
    <source>
        <dbReference type="EMBL" id="CCI83743.1"/>
    </source>
</evidence>
<keyword evidence="6" id="KW-1278">Translocase</keyword>
<dbReference type="PANTHER" id="PTHR43166:SF30">
    <property type="entry name" value="METHIONINE IMPORT ATP-BINDING PROTEIN METN"/>
    <property type="match status" value="1"/>
</dbReference>
<dbReference type="PROSITE" id="PS00211">
    <property type="entry name" value="ABC_TRANSPORTER_1"/>
    <property type="match status" value="1"/>
</dbReference>
<evidence type="ECO:0000313" key="15">
    <source>
        <dbReference type="Proteomes" id="UP000011016"/>
    </source>
</evidence>
<keyword evidence="5 12" id="KW-0067">ATP-binding</keyword>
<keyword evidence="7" id="KW-0029">Amino-acid transport</keyword>
<dbReference type="FunFam" id="3.40.50.300:FF:000056">
    <property type="entry name" value="Cell division ATP-binding protein FtsE"/>
    <property type="match status" value="1"/>
</dbReference>
<evidence type="ECO:0000259" key="11">
    <source>
        <dbReference type="PROSITE" id="PS50893"/>
    </source>
</evidence>
<comment type="function">
    <text evidence="9">Part of the ABC transporter FtsEX involved in cellular division. Has ATPase activity.</text>
</comment>
<keyword evidence="14" id="KW-1185">Reference proteome</keyword>
<comment type="similarity">
    <text evidence="1">Belongs to the ABC transporter superfamily.</text>
</comment>
<evidence type="ECO:0000313" key="14">
    <source>
        <dbReference type="Proteomes" id="UP000006078"/>
    </source>
</evidence>
<organism evidence="12 15">
    <name type="scientific">Corynebacterium otitidis ATCC 51513</name>
    <dbReference type="NCBI Taxonomy" id="883169"/>
    <lineage>
        <taxon>Bacteria</taxon>
        <taxon>Bacillati</taxon>
        <taxon>Actinomycetota</taxon>
        <taxon>Actinomycetes</taxon>
        <taxon>Mycobacteriales</taxon>
        <taxon>Corynebacteriaceae</taxon>
        <taxon>Corynebacterium</taxon>
    </lineage>
</organism>
<dbReference type="HOGENOM" id="CLU_000604_1_3_11"/>
<accession>I7IXE0</accession>
<dbReference type="Proteomes" id="UP000011016">
    <property type="component" value="Unassembled WGS sequence"/>
</dbReference>
<dbReference type="InterPro" id="IPR027417">
    <property type="entry name" value="P-loop_NTPase"/>
</dbReference>
<dbReference type="Gene3D" id="3.40.50.300">
    <property type="entry name" value="P-loop containing nucleotide triphosphate hydrolases"/>
    <property type="match status" value="1"/>
</dbReference>
<dbReference type="GO" id="GO:0016887">
    <property type="term" value="F:ATP hydrolysis activity"/>
    <property type="evidence" value="ECO:0007669"/>
    <property type="project" value="InterPro"/>
</dbReference>
<dbReference type="OrthoDB" id="4398079at2"/>
<dbReference type="eggNOG" id="COG1135">
    <property type="taxonomic scope" value="Bacteria"/>
</dbReference>
<keyword evidence="3" id="KW-1003">Cell membrane</keyword>
<dbReference type="SMART" id="SM00382">
    <property type="entry name" value="AAA"/>
    <property type="match status" value="1"/>
</dbReference>
<protein>
    <submittedName>
        <fullName evidence="12">D-methionine transport system ATP-binding protein</fullName>
        <ecNumber evidence="12">3.6.3.-</ecNumber>
    </submittedName>
</protein>
<dbReference type="PROSITE" id="PS50893">
    <property type="entry name" value="ABC_TRANSPORTER_2"/>
    <property type="match status" value="1"/>
</dbReference>
<name>I7IXE0_9CORY</name>
<evidence type="ECO:0000256" key="3">
    <source>
        <dbReference type="ARBA" id="ARBA00022475"/>
    </source>
</evidence>
<evidence type="ECO:0000256" key="6">
    <source>
        <dbReference type="ARBA" id="ARBA00022967"/>
    </source>
</evidence>
<dbReference type="InterPro" id="IPR003439">
    <property type="entry name" value="ABC_transporter-like_ATP-bd"/>
</dbReference>
<reference evidence="13 14" key="2">
    <citation type="submission" date="2012-08" db="EMBL/GenBank/DDBJ databases">
        <title>The Genome Sequence of Turicella otitidis ATCC 51513.</title>
        <authorList>
            <consortium name="The Broad Institute Genome Sequencing Platform"/>
            <person name="Earl A."/>
            <person name="Ward D."/>
            <person name="Feldgarden M."/>
            <person name="Gevers D."/>
            <person name="Huys G."/>
            <person name="Walker B."/>
            <person name="Young S.K."/>
            <person name="Zeng Q."/>
            <person name="Gargeya S."/>
            <person name="Fitzgerald M."/>
            <person name="Haas B."/>
            <person name="Abouelleil A."/>
            <person name="Alvarado L."/>
            <person name="Arachchi H.M."/>
            <person name="Berlin A.M."/>
            <person name="Chapman S.B."/>
            <person name="Goldberg J."/>
            <person name="Griggs A."/>
            <person name="Gujja S."/>
            <person name="Hansen M."/>
            <person name="Howarth C."/>
            <person name="Imamovic A."/>
            <person name="Larimer J."/>
            <person name="McCowen C."/>
            <person name="Montmayeur A."/>
            <person name="Murphy C."/>
            <person name="Neiman D."/>
            <person name="Pearson M."/>
            <person name="Priest M."/>
            <person name="Roberts A."/>
            <person name="Saif S."/>
            <person name="Shea T."/>
            <person name="Sisk P."/>
            <person name="Sykes S."/>
            <person name="Wortman J."/>
            <person name="Nusbaum C."/>
            <person name="Birren B."/>
        </authorList>
    </citation>
    <scope>NUCLEOTIDE SEQUENCE [LARGE SCALE GENOMIC DNA]</scope>
    <source>
        <strain evidence="13 14">ATCC 51513</strain>
    </source>
</reference>
<dbReference type="STRING" id="29321.AAV33_02395"/>
<dbReference type="GO" id="GO:0006865">
    <property type="term" value="P:amino acid transport"/>
    <property type="evidence" value="ECO:0007669"/>
    <property type="project" value="UniProtKB-KW"/>
</dbReference>
<reference evidence="12 15" key="1">
    <citation type="journal article" date="2012" name="J. Bacteriol.">
        <title>Draft Genome Sequence of Turicella otitidis ATCC 51513, Isolated from Middle Ear Fluid from a Child with Otitis Media.</title>
        <authorList>
            <person name="Brinkrolf K."/>
            <person name="Schneider J."/>
            <person name="Knecht M."/>
            <person name="Ruckert C."/>
            <person name="Tauch A."/>
        </authorList>
    </citation>
    <scope>NUCLEOTIDE SEQUENCE [LARGE SCALE GENOMIC DNA]</scope>
    <source>
        <strain evidence="12 15">ATCC 51513</strain>
    </source>
</reference>
<dbReference type="Proteomes" id="UP000006078">
    <property type="component" value="Unassembled WGS sequence"/>
</dbReference>
<evidence type="ECO:0000256" key="7">
    <source>
        <dbReference type="ARBA" id="ARBA00022970"/>
    </source>
</evidence>
<keyword evidence="8" id="KW-0472">Membrane</keyword>
<evidence type="ECO:0000256" key="10">
    <source>
        <dbReference type="ARBA" id="ARBA00063837"/>
    </source>
</evidence>
<dbReference type="Gene3D" id="3.30.70.260">
    <property type="match status" value="1"/>
</dbReference>
<evidence type="ECO:0000256" key="8">
    <source>
        <dbReference type="ARBA" id="ARBA00023136"/>
    </source>
</evidence>
<evidence type="ECO:0000313" key="13">
    <source>
        <dbReference type="EMBL" id="EJZ81816.1"/>
    </source>
</evidence>
<proteinExistence type="inferred from homology"/>
<dbReference type="GO" id="GO:0005886">
    <property type="term" value="C:plasma membrane"/>
    <property type="evidence" value="ECO:0007669"/>
    <property type="project" value="UniProtKB-ARBA"/>
</dbReference>
<dbReference type="AlphaFoldDB" id="I7IXE0"/>
<keyword evidence="2" id="KW-0813">Transport</keyword>
<dbReference type="Pfam" id="PF00005">
    <property type="entry name" value="ABC_tran"/>
    <property type="match status" value="1"/>
</dbReference>
<sequence>MAGSSDTDASPIVSFRDVTKTFDGQPALDSISFEVGRGQVFGVVGPSGAGKSTLLRTVNGLEKPTSGEVEVLGQDPARLSRSGLRRLRGEVSMIFQHYNLLGSGTVRHNVAMPLVIQGREKNEIERRVDEALELVGLADKADARPGRLSGGQQQRVGIARALVTDPKVLLCDEPTSALDPLTTAQILSLIGRVNEELGITVVIITHQMDVIARIADAVAVLDDGHLIELGEAGEVIERPREELTARFVETVVPRALPADVAAEVRSGEAGRAVAVSYTGRGARDVIGEASRRFGARVRLLHATETSLRRGVVGRQVLGIDGERAAEAVDWILGLEGIRARELRPEDVAGDDDERRGQ</sequence>
<dbReference type="InterPro" id="IPR017871">
    <property type="entry name" value="ABC_transporter-like_CS"/>
</dbReference>
<evidence type="ECO:0000256" key="1">
    <source>
        <dbReference type="ARBA" id="ARBA00005417"/>
    </source>
</evidence>
<dbReference type="PATRIC" id="fig|883169.3.peg.1191"/>
<dbReference type="RefSeq" id="WP_004601127.1">
    <property type="nucleotide sequence ID" value="NZ_HF541867.1"/>
</dbReference>
<keyword evidence="12" id="KW-0378">Hydrolase</keyword>
<keyword evidence="4" id="KW-0547">Nucleotide-binding</keyword>
<dbReference type="InterPro" id="IPR003593">
    <property type="entry name" value="AAA+_ATPase"/>
</dbReference>
<dbReference type="GO" id="GO:0005524">
    <property type="term" value="F:ATP binding"/>
    <property type="evidence" value="ECO:0007669"/>
    <property type="project" value="UniProtKB-KW"/>
</dbReference>